<dbReference type="RefSeq" id="XP_012870921.1">
    <property type="nucleotide sequence ID" value="XM_013015467.1"/>
</dbReference>
<keyword evidence="6 12" id="KW-1133">Transmembrane helix</keyword>
<keyword evidence="10 12" id="KW-0675">Receptor</keyword>
<dbReference type="InParanoid" id="A0A1S3F2Q8"/>
<feature type="transmembrane region" description="Helical" evidence="12">
    <location>
        <begin position="54"/>
        <end position="74"/>
    </location>
</feature>
<dbReference type="GO" id="GO:0016503">
    <property type="term" value="F:pheromone receptor activity"/>
    <property type="evidence" value="ECO:0007669"/>
    <property type="project" value="InterPro"/>
</dbReference>
<evidence type="ECO:0000313" key="15">
    <source>
        <dbReference type="RefSeq" id="XP_012870921.1"/>
    </source>
</evidence>
<evidence type="ECO:0000256" key="11">
    <source>
        <dbReference type="ARBA" id="ARBA00023224"/>
    </source>
</evidence>
<evidence type="ECO:0000256" key="7">
    <source>
        <dbReference type="ARBA" id="ARBA00023040"/>
    </source>
</evidence>
<evidence type="ECO:0000256" key="3">
    <source>
        <dbReference type="ARBA" id="ARBA00022475"/>
    </source>
</evidence>
<evidence type="ECO:0000256" key="4">
    <source>
        <dbReference type="ARBA" id="ARBA00022507"/>
    </source>
</evidence>
<evidence type="ECO:0000256" key="6">
    <source>
        <dbReference type="ARBA" id="ARBA00022989"/>
    </source>
</evidence>
<keyword evidence="5 12" id="KW-0812">Transmembrane</keyword>
<keyword evidence="3 12" id="KW-1003">Cell membrane</keyword>
<dbReference type="GO" id="GO:0007606">
    <property type="term" value="P:sensory perception of chemical stimulus"/>
    <property type="evidence" value="ECO:0007669"/>
    <property type="project" value="UniProtKB-ARBA"/>
</dbReference>
<dbReference type="AlphaFoldDB" id="A0A1S3F2Q8"/>
<dbReference type="InterPro" id="IPR017452">
    <property type="entry name" value="GPCR_Rhodpsn_7TM"/>
</dbReference>
<dbReference type="SUPFAM" id="SSF81321">
    <property type="entry name" value="Family A G protein-coupled receptor-like"/>
    <property type="match status" value="1"/>
</dbReference>
<gene>
    <name evidence="15" type="primary">LOC105985054</name>
</gene>
<dbReference type="GO" id="GO:0005886">
    <property type="term" value="C:plasma membrane"/>
    <property type="evidence" value="ECO:0007669"/>
    <property type="project" value="UniProtKB-SubCell"/>
</dbReference>
<feature type="domain" description="G-protein coupled receptors family 1 profile" evidence="13">
    <location>
        <begin position="26"/>
        <end position="289"/>
    </location>
</feature>
<dbReference type="KEGG" id="dord:105985054"/>
<dbReference type="Gene3D" id="1.20.1070.10">
    <property type="entry name" value="Rhodopsin 7-helix transmembrane proteins"/>
    <property type="match status" value="1"/>
</dbReference>
<keyword evidence="4 12" id="KW-0589">Pheromone response</keyword>
<name>A0A1S3F2Q8_DIPOR</name>
<dbReference type="PANTHER" id="PTHR24062">
    <property type="entry name" value="VOMERONASAL TYPE-1 RECEPTOR"/>
    <property type="match status" value="1"/>
</dbReference>
<keyword evidence="9" id="KW-1015">Disulfide bond</keyword>
<dbReference type="OrthoDB" id="9606139at2759"/>
<keyword evidence="14" id="KW-1185">Reference proteome</keyword>
<evidence type="ECO:0000256" key="10">
    <source>
        <dbReference type="ARBA" id="ARBA00023170"/>
    </source>
</evidence>
<evidence type="ECO:0000259" key="13">
    <source>
        <dbReference type="PROSITE" id="PS50262"/>
    </source>
</evidence>
<organism evidence="14 15">
    <name type="scientific">Dipodomys ordii</name>
    <name type="common">Ord's kangaroo rat</name>
    <dbReference type="NCBI Taxonomy" id="10020"/>
    <lineage>
        <taxon>Eukaryota</taxon>
        <taxon>Metazoa</taxon>
        <taxon>Chordata</taxon>
        <taxon>Craniata</taxon>
        <taxon>Vertebrata</taxon>
        <taxon>Euteleostomi</taxon>
        <taxon>Mammalia</taxon>
        <taxon>Eutheria</taxon>
        <taxon>Euarchontoglires</taxon>
        <taxon>Glires</taxon>
        <taxon>Rodentia</taxon>
        <taxon>Castorimorpha</taxon>
        <taxon>Heteromyidae</taxon>
        <taxon>Dipodomyinae</taxon>
        <taxon>Dipodomys</taxon>
    </lineage>
</organism>
<keyword evidence="8 12" id="KW-0472">Membrane</keyword>
<comment type="subcellular location">
    <subcellularLocation>
        <location evidence="1 12">Cell membrane</location>
        <topology evidence="1 12">Multi-pass membrane protein</topology>
    </subcellularLocation>
</comment>
<keyword evidence="7 12" id="KW-0297">G-protein coupled receptor</keyword>
<evidence type="ECO:0000256" key="8">
    <source>
        <dbReference type="ARBA" id="ARBA00023136"/>
    </source>
</evidence>
<feature type="transmembrane region" description="Helical" evidence="12">
    <location>
        <begin position="239"/>
        <end position="264"/>
    </location>
</feature>
<keyword evidence="11 12" id="KW-0807">Transducer</keyword>
<reference evidence="15" key="1">
    <citation type="submission" date="2025-08" db="UniProtKB">
        <authorList>
            <consortium name="RefSeq"/>
        </authorList>
    </citation>
    <scope>IDENTIFICATION</scope>
    <source>
        <tissue evidence="15">Kidney</tissue>
    </source>
</reference>
<evidence type="ECO:0000256" key="1">
    <source>
        <dbReference type="ARBA" id="ARBA00004651"/>
    </source>
</evidence>
<feature type="transmembrane region" description="Helical" evidence="12">
    <location>
        <begin position="6"/>
        <end position="33"/>
    </location>
</feature>
<protein>
    <recommendedName>
        <fullName evidence="12">Vomeronasal type-1 receptor</fullName>
    </recommendedName>
</protein>
<feature type="transmembrane region" description="Helical" evidence="12">
    <location>
        <begin position="94"/>
        <end position="116"/>
    </location>
</feature>
<sequence>MKMNAVSIHIIIQQLFLFQTSTGISANIFLLFLQLFTFLQDFRVKPTDIISCHLALVHMVMLLIALCLSSPDIFESLKLQSDFKCKVLIYIHRVTRAISISTTCLLSVFQAITISPRTPCLVRLKHKFTNYVICIVIFFWSYNLSFGSILIFHTVVYSNTSQQNLININEQCSIAPINPIIKGLIFILTLFRDIFLVGLMLLSSAYMVILLFRHQRQSKHLHSTRLNPRVSPEQRATKTILLMVSFFVIIYWADIIIIIISLLWKYDRVLFGVQKLVLNFYATVCPIVQTTSHKIIKATVYNIQ</sequence>
<dbReference type="InterPro" id="IPR004072">
    <property type="entry name" value="Vmron_rcpt_1"/>
</dbReference>
<dbReference type="PRINTS" id="PR01534">
    <property type="entry name" value="VOMERONASL1R"/>
</dbReference>
<evidence type="ECO:0000313" key="14">
    <source>
        <dbReference type="Proteomes" id="UP000081671"/>
    </source>
</evidence>
<feature type="transmembrane region" description="Helical" evidence="12">
    <location>
        <begin position="128"/>
        <end position="152"/>
    </location>
</feature>
<accession>A0A1S3F2Q8</accession>
<evidence type="ECO:0000256" key="12">
    <source>
        <dbReference type="RuleBase" id="RU364061"/>
    </source>
</evidence>
<proteinExistence type="inferred from homology"/>
<evidence type="ECO:0000256" key="2">
    <source>
        <dbReference type="ARBA" id="ARBA00010663"/>
    </source>
</evidence>
<feature type="transmembrane region" description="Helical" evidence="12">
    <location>
        <begin position="194"/>
        <end position="212"/>
    </location>
</feature>
<evidence type="ECO:0000256" key="5">
    <source>
        <dbReference type="ARBA" id="ARBA00022692"/>
    </source>
</evidence>
<evidence type="ECO:0000256" key="9">
    <source>
        <dbReference type="ARBA" id="ARBA00023157"/>
    </source>
</evidence>
<dbReference type="Proteomes" id="UP000081671">
    <property type="component" value="Unplaced"/>
</dbReference>
<dbReference type="Pfam" id="PF03402">
    <property type="entry name" value="V1R"/>
    <property type="match status" value="1"/>
</dbReference>
<dbReference type="PROSITE" id="PS50262">
    <property type="entry name" value="G_PROTEIN_RECEP_F1_2"/>
    <property type="match status" value="1"/>
</dbReference>
<dbReference type="GeneID" id="105985054"/>
<comment type="similarity">
    <text evidence="2 12">Belongs to the G-protein coupled receptor 1 family.</text>
</comment>
<dbReference type="FunFam" id="1.20.1070.10:FF:000051">
    <property type="entry name" value="Vomeronasal type-1 receptor"/>
    <property type="match status" value="1"/>
</dbReference>
<dbReference type="GO" id="GO:0019236">
    <property type="term" value="P:response to pheromone"/>
    <property type="evidence" value="ECO:0007669"/>
    <property type="project" value="UniProtKB-KW"/>
</dbReference>
<dbReference type="FunCoup" id="A0A1S3F2Q8">
    <property type="interactions" value="158"/>
</dbReference>